<evidence type="ECO:0008006" key="4">
    <source>
        <dbReference type="Google" id="ProtNLM"/>
    </source>
</evidence>
<dbReference type="Proteomes" id="UP001183610">
    <property type="component" value="Unassembled WGS sequence"/>
</dbReference>
<keyword evidence="1" id="KW-0812">Transmembrane</keyword>
<sequence length="72" mass="7071">MTGIGGLIFFWLIPILGLALGVLGVVFGVMTTRRAKAGAPGKGMGTAGIVTGAVSIVGALVFWAVAVAVLAS</sequence>
<name>A0ABU2QXT6_9ACTN</name>
<dbReference type="EMBL" id="JAVRET010000016">
    <property type="protein sequence ID" value="MDT0409258.1"/>
    <property type="molecule type" value="Genomic_DNA"/>
</dbReference>
<feature type="transmembrane region" description="Helical" evidence="1">
    <location>
        <begin position="6"/>
        <end position="29"/>
    </location>
</feature>
<dbReference type="RefSeq" id="WP_010264625.1">
    <property type="nucleotide sequence ID" value="NZ_JAVRET010000016.1"/>
</dbReference>
<protein>
    <recommendedName>
        <fullName evidence="4">DUF4190 domain-containing protein</fullName>
    </recommendedName>
</protein>
<reference evidence="3" key="1">
    <citation type="submission" date="2023-07" db="EMBL/GenBank/DDBJ databases">
        <title>30 novel species of actinomycetes from the DSMZ collection.</title>
        <authorList>
            <person name="Nouioui I."/>
        </authorList>
    </citation>
    <scope>NUCLEOTIDE SEQUENCE [LARGE SCALE GENOMIC DNA]</scope>
    <source>
        <strain evidence="3">DSM 41979</strain>
    </source>
</reference>
<gene>
    <name evidence="2" type="ORF">RM698_09340</name>
</gene>
<accession>A0ABU2QXT6</accession>
<evidence type="ECO:0000313" key="2">
    <source>
        <dbReference type="EMBL" id="MDT0409258.1"/>
    </source>
</evidence>
<organism evidence="2 3">
    <name type="scientific">Streptomyces evansiae</name>
    <dbReference type="NCBI Taxonomy" id="3075535"/>
    <lineage>
        <taxon>Bacteria</taxon>
        <taxon>Bacillati</taxon>
        <taxon>Actinomycetota</taxon>
        <taxon>Actinomycetes</taxon>
        <taxon>Kitasatosporales</taxon>
        <taxon>Streptomycetaceae</taxon>
        <taxon>Streptomyces</taxon>
    </lineage>
</organism>
<keyword evidence="1" id="KW-1133">Transmembrane helix</keyword>
<keyword evidence="1" id="KW-0472">Membrane</keyword>
<evidence type="ECO:0000313" key="3">
    <source>
        <dbReference type="Proteomes" id="UP001183610"/>
    </source>
</evidence>
<comment type="caution">
    <text evidence="2">The sequence shown here is derived from an EMBL/GenBank/DDBJ whole genome shotgun (WGS) entry which is preliminary data.</text>
</comment>
<keyword evidence="3" id="KW-1185">Reference proteome</keyword>
<proteinExistence type="predicted"/>
<evidence type="ECO:0000256" key="1">
    <source>
        <dbReference type="SAM" id="Phobius"/>
    </source>
</evidence>
<feature type="transmembrane region" description="Helical" evidence="1">
    <location>
        <begin position="49"/>
        <end position="71"/>
    </location>
</feature>